<proteinExistence type="predicted"/>
<protein>
    <submittedName>
        <fullName evidence="1">Uncharacterized protein</fullName>
    </submittedName>
</protein>
<evidence type="ECO:0000313" key="2">
    <source>
        <dbReference type="Proteomes" id="UP000037510"/>
    </source>
</evidence>
<keyword evidence="2" id="KW-1185">Reference proteome</keyword>
<sequence length="172" mass="19608">MFLERVTPRLAALYDENGDIARDAALYDELYDENGDIGNCTSIMFLECVTPRLAALYDENGDIVSLNIKIHKCGNSRTSQKPNCSCNMIDRADYIKYLGVVLDENLTFGQHIKTLSGRVRKLIHIMKLLRDGADRDVLKMVYTSLCQSVICYCLTSYLISLSSEYIYWLYCT</sequence>
<name>A0A0L7LBX0_OPEBR</name>
<accession>A0A0L7LBX0</accession>
<comment type="caution">
    <text evidence="1">The sequence shown here is derived from an EMBL/GenBank/DDBJ whole genome shotgun (WGS) entry which is preliminary data.</text>
</comment>
<dbReference type="AlphaFoldDB" id="A0A0L7LBX0"/>
<dbReference type="Proteomes" id="UP000037510">
    <property type="component" value="Unassembled WGS sequence"/>
</dbReference>
<dbReference type="EMBL" id="JTDY01001755">
    <property type="protein sequence ID" value="KOB72983.1"/>
    <property type="molecule type" value="Genomic_DNA"/>
</dbReference>
<evidence type="ECO:0000313" key="1">
    <source>
        <dbReference type="EMBL" id="KOB72983.1"/>
    </source>
</evidence>
<organism evidence="1 2">
    <name type="scientific">Operophtera brumata</name>
    <name type="common">Winter moth</name>
    <name type="synonym">Phalaena brumata</name>
    <dbReference type="NCBI Taxonomy" id="104452"/>
    <lineage>
        <taxon>Eukaryota</taxon>
        <taxon>Metazoa</taxon>
        <taxon>Ecdysozoa</taxon>
        <taxon>Arthropoda</taxon>
        <taxon>Hexapoda</taxon>
        <taxon>Insecta</taxon>
        <taxon>Pterygota</taxon>
        <taxon>Neoptera</taxon>
        <taxon>Endopterygota</taxon>
        <taxon>Lepidoptera</taxon>
        <taxon>Glossata</taxon>
        <taxon>Ditrysia</taxon>
        <taxon>Geometroidea</taxon>
        <taxon>Geometridae</taxon>
        <taxon>Larentiinae</taxon>
        <taxon>Operophtera</taxon>
    </lineage>
</organism>
<reference evidence="1 2" key="1">
    <citation type="journal article" date="2015" name="Genome Biol. Evol.">
        <title>The genome of winter moth (Operophtera brumata) provides a genomic perspective on sexual dimorphism and phenology.</title>
        <authorList>
            <person name="Derks M.F."/>
            <person name="Smit S."/>
            <person name="Salis L."/>
            <person name="Schijlen E."/>
            <person name="Bossers A."/>
            <person name="Mateman C."/>
            <person name="Pijl A.S."/>
            <person name="de Ridder D."/>
            <person name="Groenen M.A."/>
            <person name="Visser M.E."/>
            <person name="Megens H.J."/>
        </authorList>
    </citation>
    <scope>NUCLEOTIDE SEQUENCE [LARGE SCALE GENOMIC DNA]</scope>
    <source>
        <strain evidence="1">WM2013NL</strain>
        <tissue evidence="1">Head and thorax</tissue>
    </source>
</reference>
<gene>
    <name evidence="1" type="ORF">OBRU01_05410</name>
</gene>